<organism evidence="1 2">
    <name type="scientific">Argiope bruennichi</name>
    <name type="common">Wasp spider</name>
    <name type="synonym">Aranea bruennichi</name>
    <dbReference type="NCBI Taxonomy" id="94029"/>
    <lineage>
        <taxon>Eukaryota</taxon>
        <taxon>Metazoa</taxon>
        <taxon>Ecdysozoa</taxon>
        <taxon>Arthropoda</taxon>
        <taxon>Chelicerata</taxon>
        <taxon>Arachnida</taxon>
        <taxon>Araneae</taxon>
        <taxon>Araneomorphae</taxon>
        <taxon>Entelegynae</taxon>
        <taxon>Araneoidea</taxon>
        <taxon>Araneidae</taxon>
        <taxon>Argiope</taxon>
    </lineage>
</organism>
<proteinExistence type="predicted"/>
<protein>
    <recommendedName>
        <fullName evidence="3">Gag-like protein</fullName>
    </recommendedName>
</protein>
<evidence type="ECO:0000313" key="2">
    <source>
        <dbReference type="Proteomes" id="UP000807504"/>
    </source>
</evidence>
<gene>
    <name evidence="1" type="ORF">HNY73_009554</name>
</gene>
<dbReference type="Proteomes" id="UP000807504">
    <property type="component" value="Unassembled WGS sequence"/>
</dbReference>
<reference evidence="1" key="2">
    <citation type="submission" date="2020-06" db="EMBL/GenBank/DDBJ databases">
        <authorList>
            <person name="Sheffer M."/>
        </authorList>
    </citation>
    <scope>NUCLEOTIDE SEQUENCE</scope>
</reference>
<evidence type="ECO:0000313" key="1">
    <source>
        <dbReference type="EMBL" id="KAF8788014.1"/>
    </source>
</evidence>
<dbReference type="AlphaFoldDB" id="A0A8T0F9V3"/>
<sequence>MNARKTIDEGLNKIPPPTFAQVLMNNPKKVSQEREGVLLLKPKLHKNNDYEKKKSTILNELRTKDPSVRVRNVSPIHGGGVKIVTASVRDAEIIKEILVADNQVDNLYELIVPGPRSPQVILYNIEGDIEEEQLRTGLLEKNLFPGDGNNEPVFKVDFSIPGKRSNNKHWVISLPPNTFHEIKNKGGLYFGWHRVRTSEFISLKQCKNCLGFGHTTKYCDRKDETRCEGCGDIKVTGETHK</sequence>
<name>A0A8T0F9V3_ARGBR</name>
<accession>A0A8T0F9V3</accession>
<keyword evidence="2" id="KW-1185">Reference proteome</keyword>
<dbReference type="EMBL" id="JABXBU010000015">
    <property type="protein sequence ID" value="KAF8788014.1"/>
    <property type="molecule type" value="Genomic_DNA"/>
</dbReference>
<evidence type="ECO:0008006" key="3">
    <source>
        <dbReference type="Google" id="ProtNLM"/>
    </source>
</evidence>
<comment type="caution">
    <text evidence="1">The sequence shown here is derived from an EMBL/GenBank/DDBJ whole genome shotgun (WGS) entry which is preliminary data.</text>
</comment>
<reference evidence="1" key="1">
    <citation type="journal article" date="2020" name="bioRxiv">
        <title>Chromosome-level reference genome of the European wasp spider Argiope bruennichi: a resource for studies on range expansion and evolutionary adaptation.</title>
        <authorList>
            <person name="Sheffer M.M."/>
            <person name="Hoppe A."/>
            <person name="Krehenwinkel H."/>
            <person name="Uhl G."/>
            <person name="Kuss A.W."/>
            <person name="Jensen L."/>
            <person name="Jensen C."/>
            <person name="Gillespie R.G."/>
            <person name="Hoff K.J."/>
            <person name="Prost S."/>
        </authorList>
    </citation>
    <scope>NUCLEOTIDE SEQUENCE</scope>
</reference>